<name>A0A134AAA7_9FUSO</name>
<evidence type="ECO:0000259" key="1">
    <source>
        <dbReference type="Pfam" id="PF01909"/>
    </source>
</evidence>
<dbReference type="PANTHER" id="PTHR43852:SF2">
    <property type="entry name" value="PROTEIN ADENYLYLTRANSFERASE MNTA"/>
    <property type="match status" value="1"/>
</dbReference>
<evidence type="ECO:0000313" key="2">
    <source>
        <dbReference type="EMBL" id="KXB64659.1"/>
    </source>
</evidence>
<dbReference type="InterPro" id="IPR043519">
    <property type="entry name" value="NT_sf"/>
</dbReference>
<dbReference type="InterPro" id="IPR052930">
    <property type="entry name" value="TA_antitoxin_MntA"/>
</dbReference>
<dbReference type="SUPFAM" id="SSF81301">
    <property type="entry name" value="Nucleotidyltransferase"/>
    <property type="match status" value="1"/>
</dbReference>
<dbReference type="Proteomes" id="UP000070483">
    <property type="component" value="Unassembled WGS sequence"/>
</dbReference>
<accession>A0A134AAA7</accession>
<gene>
    <name evidence="2" type="ORF">HMPREF3180_01298</name>
</gene>
<dbReference type="STRING" id="157687.HMPREF3180_01298"/>
<dbReference type="PANTHER" id="PTHR43852">
    <property type="entry name" value="NUCLEOTIDYLTRANSFERASE"/>
    <property type="match status" value="1"/>
</dbReference>
<comment type="caution">
    <text evidence="2">The sequence shown here is derived from an EMBL/GenBank/DDBJ whole genome shotgun (WGS) entry which is preliminary data.</text>
</comment>
<reference evidence="3" key="1">
    <citation type="submission" date="2016-01" db="EMBL/GenBank/DDBJ databases">
        <authorList>
            <person name="Mitreva M."/>
            <person name="Pepin K.H."/>
            <person name="Mihindukulasuriya K.A."/>
            <person name="Fulton R."/>
            <person name="Fronick C."/>
            <person name="O'Laughlin M."/>
            <person name="Miner T."/>
            <person name="Herter B."/>
            <person name="Rosa B.A."/>
            <person name="Cordes M."/>
            <person name="Tomlinson C."/>
            <person name="Wollam A."/>
            <person name="Palsikar V.B."/>
            <person name="Mardis E.R."/>
            <person name="Wilson R.K."/>
        </authorList>
    </citation>
    <scope>NUCLEOTIDE SEQUENCE [LARGE SCALE GENOMIC DNA]</scope>
    <source>
        <strain evidence="3">KA00185</strain>
    </source>
</reference>
<dbReference type="InterPro" id="IPR002934">
    <property type="entry name" value="Polymerase_NTP_transf_dom"/>
</dbReference>
<dbReference type="Gene3D" id="3.30.460.10">
    <property type="entry name" value="Beta Polymerase, domain 2"/>
    <property type="match status" value="1"/>
</dbReference>
<keyword evidence="3" id="KW-1185">Reference proteome</keyword>
<sequence length="106" mass="12718">MKKEEILKKLKEINKKKYSILKLGLFGSFSKNSDTANSDIDILVKMEFKKGIYQNFCNLHKRLEEIFQKKVDLVDESMFEYKFKNPKVQKYKDEIKEEILRSVIYV</sequence>
<keyword evidence="2" id="KW-0808">Transferase</keyword>
<dbReference type="RefSeq" id="WP_231724320.1">
    <property type="nucleotide sequence ID" value="NZ_KQ960077.1"/>
</dbReference>
<dbReference type="EMBL" id="LSDD01000095">
    <property type="protein sequence ID" value="KXB64659.1"/>
    <property type="molecule type" value="Genomic_DNA"/>
</dbReference>
<dbReference type="GO" id="GO:0016779">
    <property type="term" value="F:nucleotidyltransferase activity"/>
    <property type="evidence" value="ECO:0007669"/>
    <property type="project" value="InterPro"/>
</dbReference>
<proteinExistence type="predicted"/>
<protein>
    <submittedName>
        <fullName evidence="2">Nucleotidyltransferase domain protein</fullName>
    </submittedName>
</protein>
<dbReference type="AlphaFoldDB" id="A0A134AAA7"/>
<feature type="domain" description="Polymerase nucleotidyl transferase" evidence="1">
    <location>
        <begin position="7"/>
        <end position="98"/>
    </location>
</feature>
<dbReference type="CDD" id="cd05403">
    <property type="entry name" value="NT_KNTase_like"/>
    <property type="match status" value="1"/>
</dbReference>
<organism evidence="2 3">
    <name type="scientific">Leptotrichia wadei</name>
    <dbReference type="NCBI Taxonomy" id="157687"/>
    <lineage>
        <taxon>Bacteria</taxon>
        <taxon>Fusobacteriati</taxon>
        <taxon>Fusobacteriota</taxon>
        <taxon>Fusobacteriia</taxon>
        <taxon>Fusobacteriales</taxon>
        <taxon>Leptotrichiaceae</taxon>
        <taxon>Leptotrichia</taxon>
    </lineage>
</organism>
<dbReference type="PATRIC" id="fig|157687.3.peg.1293"/>
<dbReference type="Pfam" id="PF01909">
    <property type="entry name" value="NTP_transf_2"/>
    <property type="match status" value="1"/>
</dbReference>
<evidence type="ECO:0000313" key="3">
    <source>
        <dbReference type="Proteomes" id="UP000070483"/>
    </source>
</evidence>